<keyword evidence="2" id="KW-0121">Carboxypeptidase</keyword>
<gene>
    <name evidence="2" type="ORF">F0919_00435</name>
</gene>
<dbReference type="EMBL" id="VWSH01000001">
    <property type="protein sequence ID" value="KAA5536171.1"/>
    <property type="molecule type" value="Genomic_DNA"/>
</dbReference>
<evidence type="ECO:0000313" key="2">
    <source>
        <dbReference type="EMBL" id="KAA5536171.1"/>
    </source>
</evidence>
<comment type="caution">
    <text evidence="2">The sequence shown here is derived from an EMBL/GenBank/DDBJ whole genome shotgun (WGS) entry which is preliminary data.</text>
</comment>
<sequence length="214" mass="23862">MSKYVLFSLLISCLSVNGLAQTISGNAFHKDNDLKSFPDAGATIYLLTPGCSKPVKSVRTDVNGNFKFDNLKTGNYLIAAVSADTKQTWQTGIRMLKYAPLKAYYGTDWKDVPAGLEDSMNLYKQKADSIDLLTTRKQKVADRWAEQKSEMMKRFFSYVDSIKSVFVPKLTCEGIEDMNSLINGVHSYFFQEVNLTDSDPAATVTIDFGIDSLD</sequence>
<reference evidence="2 3" key="1">
    <citation type="submission" date="2019-09" db="EMBL/GenBank/DDBJ databases">
        <title>Genome sequence and assembly of Taibaiella sp.</title>
        <authorList>
            <person name="Chhetri G."/>
        </authorList>
    </citation>
    <scope>NUCLEOTIDE SEQUENCE [LARGE SCALE GENOMIC DNA]</scope>
    <source>
        <strain evidence="2 3">KVB11</strain>
    </source>
</reference>
<organism evidence="2 3">
    <name type="scientific">Taibaiella lutea</name>
    <dbReference type="NCBI Taxonomy" id="2608001"/>
    <lineage>
        <taxon>Bacteria</taxon>
        <taxon>Pseudomonadati</taxon>
        <taxon>Bacteroidota</taxon>
        <taxon>Chitinophagia</taxon>
        <taxon>Chitinophagales</taxon>
        <taxon>Chitinophagaceae</taxon>
        <taxon>Taibaiella</taxon>
    </lineage>
</organism>
<dbReference type="AlphaFoldDB" id="A0A5M6CLR9"/>
<feature type="chain" id="PRO_5024428317" evidence="1">
    <location>
        <begin position="21"/>
        <end position="214"/>
    </location>
</feature>
<keyword evidence="2" id="KW-0645">Protease</keyword>
<dbReference type="Proteomes" id="UP000323632">
    <property type="component" value="Unassembled WGS sequence"/>
</dbReference>
<dbReference type="RefSeq" id="WP_150030744.1">
    <property type="nucleotide sequence ID" value="NZ_VWSH01000001.1"/>
</dbReference>
<proteinExistence type="predicted"/>
<keyword evidence="1" id="KW-0732">Signal</keyword>
<evidence type="ECO:0000256" key="1">
    <source>
        <dbReference type="SAM" id="SignalP"/>
    </source>
</evidence>
<dbReference type="GO" id="GO:0004180">
    <property type="term" value="F:carboxypeptidase activity"/>
    <property type="evidence" value="ECO:0007669"/>
    <property type="project" value="UniProtKB-KW"/>
</dbReference>
<name>A0A5M6CLR9_9BACT</name>
<keyword evidence="2" id="KW-0378">Hydrolase</keyword>
<protein>
    <submittedName>
        <fullName evidence="2">Carboxypeptidase regulatory-like domain-containing protein</fullName>
    </submittedName>
</protein>
<feature type="signal peptide" evidence="1">
    <location>
        <begin position="1"/>
        <end position="20"/>
    </location>
</feature>
<evidence type="ECO:0000313" key="3">
    <source>
        <dbReference type="Proteomes" id="UP000323632"/>
    </source>
</evidence>
<dbReference type="SUPFAM" id="SSF117074">
    <property type="entry name" value="Hypothetical protein PA1324"/>
    <property type="match status" value="1"/>
</dbReference>
<accession>A0A5M6CLR9</accession>
<dbReference type="InterPro" id="IPR013783">
    <property type="entry name" value="Ig-like_fold"/>
</dbReference>
<dbReference type="Gene3D" id="2.60.40.10">
    <property type="entry name" value="Immunoglobulins"/>
    <property type="match status" value="1"/>
</dbReference>
<keyword evidence="3" id="KW-1185">Reference proteome</keyword>